<feature type="compositionally biased region" description="Acidic residues" evidence="3">
    <location>
        <begin position="667"/>
        <end position="680"/>
    </location>
</feature>
<dbReference type="OrthoDB" id="423037at2759"/>
<dbReference type="AlphaFoldDB" id="A0A7J6L8Y4"/>
<dbReference type="Pfam" id="PF00160">
    <property type="entry name" value="Pro_isomerase"/>
    <property type="match status" value="2"/>
</dbReference>
<dbReference type="PROSITE" id="PS50072">
    <property type="entry name" value="CSA_PPIASE_2"/>
    <property type="match status" value="2"/>
</dbReference>
<dbReference type="InterPro" id="IPR002130">
    <property type="entry name" value="Cyclophilin-type_PPIase_dom"/>
</dbReference>
<dbReference type="PANTHER" id="PTHR45625:SF6">
    <property type="entry name" value="SPLICEOSOME-ASSOCIATED PROTEIN CWC27 HOMOLOG"/>
    <property type="match status" value="1"/>
</dbReference>
<evidence type="ECO:0000313" key="8">
    <source>
        <dbReference type="Proteomes" id="UP000591131"/>
    </source>
</evidence>
<protein>
    <recommendedName>
        <fullName evidence="6">PPIase cyclophilin-type domain-containing protein</fullName>
    </recommendedName>
</protein>
<keyword evidence="8" id="KW-1185">Reference proteome</keyword>
<feature type="transmembrane region" description="Helical" evidence="4">
    <location>
        <begin position="417"/>
        <end position="434"/>
    </location>
</feature>
<dbReference type="InterPro" id="IPR044666">
    <property type="entry name" value="Cyclophilin_A-like"/>
</dbReference>
<dbReference type="InterPro" id="IPR029000">
    <property type="entry name" value="Cyclophilin-like_dom_sf"/>
</dbReference>
<dbReference type="GO" id="GO:0003755">
    <property type="term" value="F:peptidyl-prolyl cis-trans isomerase activity"/>
    <property type="evidence" value="ECO:0007669"/>
    <property type="project" value="InterPro"/>
</dbReference>
<feature type="domain" description="PPIase cyclophilin-type" evidence="6">
    <location>
        <begin position="28"/>
        <end position="156"/>
    </location>
</feature>
<accession>A0A7J6L8Y4</accession>
<feature type="compositionally biased region" description="Acidic residues" evidence="3">
    <location>
        <begin position="688"/>
        <end position="699"/>
    </location>
</feature>
<keyword evidence="4" id="KW-0472">Membrane</keyword>
<keyword evidence="2" id="KW-0539">Nucleus</keyword>
<feature type="compositionally biased region" description="Low complexity" evidence="3">
    <location>
        <begin position="656"/>
        <end position="666"/>
    </location>
</feature>
<feature type="chain" id="PRO_5029580557" description="PPIase cyclophilin-type domain-containing protein" evidence="5">
    <location>
        <begin position="21"/>
        <end position="708"/>
    </location>
</feature>
<evidence type="ECO:0000256" key="4">
    <source>
        <dbReference type="SAM" id="Phobius"/>
    </source>
</evidence>
<dbReference type="PANTHER" id="PTHR45625">
    <property type="entry name" value="PEPTIDYL-PROLYL CIS-TRANS ISOMERASE-RELATED"/>
    <property type="match status" value="1"/>
</dbReference>
<dbReference type="EMBL" id="JAAPAO010000644">
    <property type="protein sequence ID" value="KAF4655659.1"/>
    <property type="molecule type" value="Genomic_DNA"/>
</dbReference>
<comment type="caution">
    <text evidence="7">The sequence shown here is derived from an EMBL/GenBank/DDBJ whole genome shotgun (WGS) entry which is preliminary data.</text>
</comment>
<feature type="domain" description="PPIase cyclophilin-type" evidence="6">
    <location>
        <begin position="216"/>
        <end position="332"/>
    </location>
</feature>
<dbReference type="SUPFAM" id="SSF47113">
    <property type="entry name" value="Histone-fold"/>
    <property type="match status" value="1"/>
</dbReference>
<sequence>MFFSRTIVALLGLCAMQAEAGRRLEARFTVQNADSSEPEQFIVEAREDWAPNGYNRFKELVADDYYEGARIFRVVKDFVAQWGMPADPADADKYQAIQDDKVVGHNDRGIITFAATSMKNSRTTQLFVNLKDNHFLDGMGFAPVAKVVHGMDVVDRATTEYGERPNQGMIRSEGEKYLAKEFPRLTKILKTEIVGEYDGEEAKLYLSNVATGAEDEVLIEAYEAWAPKGYARLKEILENGYYDGARFFRVVKGFVAQWGLPADPAKRQKFPPIDDDRVVEHNTKGTITFASAGPNRRTTQMFINLVNNEFLDTSGFSPVAKVLSGMDAVERIYSEYGESPDQGAIQREGEDYLQKNFPKLTKIRKAEIISEVDDNEELVPRPPTKSIDDKAVMKIPEQPAEFLPVSGKSKPPVTKNLGTAIGVLLIAAFIVVLLSKARTALLYRPVVTGDRADTGEDDAVERFHGKDTEAKRAAKVRRREVKRGLKVVEDSQSKGPDLTVWEMMRHEVSLMESGAVDEFAGIGIANSTKVTPNTQFSTGSVLRALQDMTTGCEAEHWLEVGCISTQVCPLLAKAAELFAMDVTARAFMASEMAFIEPVVPRARRRLMSFDLTDALGRSPAFDFLVDVLPANPITAVRRVHARECPSPPKPAEVAVPSELLMSSSSEESSEDEPSSEDEQQNDSGSASSEEDGIVFDDTDAELEQALAN</sequence>
<evidence type="ECO:0000256" key="5">
    <source>
        <dbReference type="SAM" id="SignalP"/>
    </source>
</evidence>
<evidence type="ECO:0000313" key="7">
    <source>
        <dbReference type="EMBL" id="KAF4655659.1"/>
    </source>
</evidence>
<evidence type="ECO:0000259" key="6">
    <source>
        <dbReference type="PROSITE" id="PS50072"/>
    </source>
</evidence>
<dbReference type="Gene3D" id="1.10.20.10">
    <property type="entry name" value="Histone, subunit A"/>
    <property type="match status" value="1"/>
</dbReference>
<dbReference type="Gene3D" id="2.40.100.10">
    <property type="entry name" value="Cyclophilin-like"/>
    <property type="match status" value="2"/>
</dbReference>
<dbReference type="GO" id="GO:0071013">
    <property type="term" value="C:catalytic step 2 spliceosome"/>
    <property type="evidence" value="ECO:0007669"/>
    <property type="project" value="TreeGrafter"/>
</dbReference>
<name>A0A7J6L8Y4_PERCH</name>
<dbReference type="Proteomes" id="UP000591131">
    <property type="component" value="Unassembled WGS sequence"/>
</dbReference>
<keyword evidence="4" id="KW-0812">Transmembrane</keyword>
<dbReference type="SUPFAM" id="SSF50891">
    <property type="entry name" value="Cyclophilin-like"/>
    <property type="match status" value="2"/>
</dbReference>
<gene>
    <name evidence="7" type="ORF">FOL47_009335</name>
</gene>
<keyword evidence="4" id="KW-1133">Transmembrane helix</keyword>
<comment type="subcellular location">
    <subcellularLocation>
        <location evidence="1">Nucleus</location>
    </subcellularLocation>
</comment>
<dbReference type="GO" id="GO:0046982">
    <property type="term" value="F:protein heterodimerization activity"/>
    <property type="evidence" value="ECO:0007669"/>
    <property type="project" value="InterPro"/>
</dbReference>
<evidence type="ECO:0000256" key="3">
    <source>
        <dbReference type="SAM" id="MobiDB-lite"/>
    </source>
</evidence>
<dbReference type="InterPro" id="IPR009072">
    <property type="entry name" value="Histone-fold"/>
</dbReference>
<proteinExistence type="predicted"/>
<evidence type="ECO:0000256" key="2">
    <source>
        <dbReference type="ARBA" id="ARBA00023242"/>
    </source>
</evidence>
<reference evidence="7 8" key="1">
    <citation type="submission" date="2020-04" db="EMBL/GenBank/DDBJ databases">
        <title>Perkinsus chesapeaki whole genome sequence.</title>
        <authorList>
            <person name="Bogema D.R."/>
        </authorList>
    </citation>
    <scope>NUCLEOTIDE SEQUENCE [LARGE SCALE GENOMIC DNA]</scope>
    <source>
        <strain evidence="7">ATCC PRA-425</strain>
    </source>
</reference>
<organism evidence="7 8">
    <name type="scientific">Perkinsus chesapeaki</name>
    <name type="common">Clam parasite</name>
    <name type="synonym">Perkinsus andrewsi</name>
    <dbReference type="NCBI Taxonomy" id="330153"/>
    <lineage>
        <taxon>Eukaryota</taxon>
        <taxon>Sar</taxon>
        <taxon>Alveolata</taxon>
        <taxon>Perkinsozoa</taxon>
        <taxon>Perkinsea</taxon>
        <taxon>Perkinsida</taxon>
        <taxon>Perkinsidae</taxon>
        <taxon>Perkinsus</taxon>
    </lineage>
</organism>
<keyword evidence="5" id="KW-0732">Signal</keyword>
<feature type="region of interest" description="Disordered" evidence="3">
    <location>
        <begin position="643"/>
        <end position="699"/>
    </location>
</feature>
<evidence type="ECO:0000256" key="1">
    <source>
        <dbReference type="ARBA" id="ARBA00004123"/>
    </source>
</evidence>
<feature type="signal peptide" evidence="5">
    <location>
        <begin position="1"/>
        <end position="20"/>
    </location>
</feature>